<sequence>MPPLRPHITVILATSLDGKLASHAEPDQRIGSPRDWHHLEHLVAQTDGILFGANTLRLGGTAMRVVDRALIQARRQRKLPDQPQQIVCSASGNIDPELPFFSQPVRRTLLTTPQGQASWKNKPGFEQIWAMTTPEGGIDWPGVLQKMADQGIHSLGVLGGGILVTSLFEQGLVDKFWLTLCPLILGGTTSAAAIAGSGFTLATAPRFTLLESRPQGNEVFLHYRVEPPQGESHPG</sequence>
<evidence type="ECO:0000256" key="2">
    <source>
        <dbReference type="ARBA" id="ARBA00022857"/>
    </source>
</evidence>
<protein>
    <submittedName>
        <fullName evidence="5">RibD family protein</fullName>
    </submittedName>
</protein>
<evidence type="ECO:0000313" key="5">
    <source>
        <dbReference type="EMBL" id="MDG2990270.1"/>
    </source>
</evidence>
<evidence type="ECO:0000256" key="1">
    <source>
        <dbReference type="ARBA" id="ARBA00005104"/>
    </source>
</evidence>
<gene>
    <name evidence="5" type="ORF">L3556_04870</name>
</gene>
<dbReference type="PANTHER" id="PTHR38011:SF7">
    <property type="entry name" value="2,5-DIAMINO-6-RIBOSYLAMINO-4(3H)-PYRIMIDINONE 5'-PHOSPHATE REDUCTASE"/>
    <property type="match status" value="1"/>
</dbReference>
<proteinExistence type="predicted"/>
<reference evidence="5" key="1">
    <citation type="journal article" date="2022" name="Genome Biol. Evol.">
        <title>A New Gene Family Diagnostic for Intracellular Biomineralization of Amorphous Ca Carbonates by Cyanobacteria.</title>
        <authorList>
            <person name="Benzerara K."/>
            <person name="Duprat E."/>
            <person name="Bitard-Feildel T."/>
            <person name="Caumes G."/>
            <person name="Cassier-Chauvat C."/>
            <person name="Chauvat F."/>
            <person name="Dezi M."/>
            <person name="Diop S.I."/>
            <person name="Gaschignard G."/>
            <person name="Gorgen S."/>
            <person name="Gugger M."/>
            <person name="Lopez-Garcia P."/>
            <person name="Millet M."/>
            <person name="Skouri-Panet F."/>
            <person name="Moreira D."/>
            <person name="Callebaut I."/>
        </authorList>
    </citation>
    <scope>NUCLEOTIDE SEQUENCE</scope>
    <source>
        <strain evidence="5">G9</strain>
    </source>
</reference>
<dbReference type="EMBL" id="JAKKUT010000002">
    <property type="protein sequence ID" value="MDG2990270.1"/>
    <property type="molecule type" value="Genomic_DNA"/>
</dbReference>
<keyword evidence="3" id="KW-0560">Oxidoreductase</keyword>
<comment type="pathway">
    <text evidence="1">Cofactor biosynthesis; riboflavin biosynthesis.</text>
</comment>
<keyword evidence="2" id="KW-0521">NADP</keyword>
<accession>A0ABT6EWW4</accession>
<reference evidence="5" key="2">
    <citation type="submission" date="2022-01" db="EMBL/GenBank/DDBJ databases">
        <authorList>
            <person name="Zivanovic Y."/>
            <person name="Moreira D."/>
            <person name="Lopez-Garcia P."/>
        </authorList>
    </citation>
    <scope>NUCLEOTIDE SEQUENCE</scope>
    <source>
        <strain evidence="5">G9</strain>
    </source>
</reference>
<dbReference type="InterPro" id="IPR024072">
    <property type="entry name" value="DHFR-like_dom_sf"/>
</dbReference>
<dbReference type="PANTHER" id="PTHR38011">
    <property type="entry name" value="DIHYDROFOLATE REDUCTASE FAMILY PROTEIN (AFU_ORTHOLOGUE AFUA_8G06820)"/>
    <property type="match status" value="1"/>
</dbReference>
<dbReference type="RefSeq" id="WP_277866183.1">
    <property type="nucleotide sequence ID" value="NZ_JAKKUT010000002.1"/>
</dbReference>
<evidence type="ECO:0000256" key="3">
    <source>
        <dbReference type="ARBA" id="ARBA00023002"/>
    </source>
</evidence>
<evidence type="ECO:0000313" key="6">
    <source>
        <dbReference type="Proteomes" id="UP001154265"/>
    </source>
</evidence>
<feature type="domain" description="Bacterial bifunctional deaminase-reductase C-terminal" evidence="4">
    <location>
        <begin position="6"/>
        <end position="219"/>
    </location>
</feature>
<name>A0ABT6EWW4_9SYNE</name>
<dbReference type="InterPro" id="IPR002734">
    <property type="entry name" value="RibDG_C"/>
</dbReference>
<comment type="caution">
    <text evidence="5">The sequence shown here is derived from an EMBL/GenBank/DDBJ whole genome shotgun (WGS) entry which is preliminary data.</text>
</comment>
<dbReference type="InterPro" id="IPR050765">
    <property type="entry name" value="Riboflavin_Biosynth_HTPR"/>
</dbReference>
<dbReference type="Proteomes" id="UP001154265">
    <property type="component" value="Unassembled WGS sequence"/>
</dbReference>
<keyword evidence="6" id="KW-1185">Reference proteome</keyword>
<dbReference type="Pfam" id="PF01872">
    <property type="entry name" value="RibD_C"/>
    <property type="match status" value="1"/>
</dbReference>
<dbReference type="SUPFAM" id="SSF53597">
    <property type="entry name" value="Dihydrofolate reductase-like"/>
    <property type="match status" value="1"/>
</dbReference>
<evidence type="ECO:0000259" key="4">
    <source>
        <dbReference type="Pfam" id="PF01872"/>
    </source>
</evidence>
<organism evidence="5 6">
    <name type="scientific">Candidatus Synechococcus calcipolaris G9</name>
    <dbReference type="NCBI Taxonomy" id="1497997"/>
    <lineage>
        <taxon>Bacteria</taxon>
        <taxon>Bacillati</taxon>
        <taxon>Cyanobacteriota</taxon>
        <taxon>Cyanophyceae</taxon>
        <taxon>Synechococcales</taxon>
        <taxon>Synechococcaceae</taxon>
        <taxon>Synechococcus</taxon>
    </lineage>
</organism>
<dbReference type="Gene3D" id="3.40.430.10">
    <property type="entry name" value="Dihydrofolate Reductase, subunit A"/>
    <property type="match status" value="1"/>
</dbReference>